<evidence type="ECO:0000313" key="2">
    <source>
        <dbReference type="Proteomes" id="UP000016932"/>
    </source>
</evidence>
<reference evidence="1 2" key="1">
    <citation type="journal article" date="2012" name="PLoS Pathog.">
        <title>Diverse lifestyles and strategies of plant pathogenesis encoded in the genomes of eighteen Dothideomycetes fungi.</title>
        <authorList>
            <person name="Ohm R.A."/>
            <person name="Feau N."/>
            <person name="Henrissat B."/>
            <person name="Schoch C.L."/>
            <person name="Horwitz B.A."/>
            <person name="Barry K.W."/>
            <person name="Condon B.J."/>
            <person name="Copeland A.C."/>
            <person name="Dhillon B."/>
            <person name="Glaser F."/>
            <person name="Hesse C.N."/>
            <person name="Kosti I."/>
            <person name="LaButti K."/>
            <person name="Lindquist E.A."/>
            <person name="Lucas S."/>
            <person name="Salamov A.A."/>
            <person name="Bradshaw R.E."/>
            <person name="Ciuffetti L."/>
            <person name="Hamelin R.C."/>
            <person name="Kema G.H.J."/>
            <person name="Lawrence C."/>
            <person name="Scott J.A."/>
            <person name="Spatafora J.W."/>
            <person name="Turgeon B.G."/>
            <person name="de Wit P.J.G.M."/>
            <person name="Zhong S."/>
            <person name="Goodwin S.B."/>
            <person name="Grigoriev I.V."/>
        </authorList>
    </citation>
    <scope>NUCLEOTIDE SEQUENCE [LARGE SCALE GENOMIC DNA]</scope>
    <source>
        <strain evidence="1 2">CIRAD86</strain>
    </source>
</reference>
<dbReference type="EMBL" id="KB446555">
    <property type="protein sequence ID" value="EME87174.1"/>
    <property type="molecule type" value="Genomic_DNA"/>
</dbReference>
<dbReference type="PANTHER" id="PTHR43591">
    <property type="entry name" value="METHYLTRANSFERASE"/>
    <property type="match status" value="1"/>
</dbReference>
<dbReference type="AlphaFoldDB" id="N1Q5M1"/>
<sequence length="284" mass="32290">MLQSSSTSLISSARQFHFEYGRRYHGYNAGKYHFPNDEVELNRMDIEHYNQKLQLDGKLHLCPPDDPKQVLDVGTGTGIWCIETADKYPECEVIGTDLRFLMGSITSHAELYKKVYSALKPGCWLELVEIECGSTFSDDDTVPKDAPSKLWWKLLEEAFEKIGRPIPKIHRFPKLLEDAGFENVHFQMIKRPVNDWPKDPKMKEIGRYSRLNYLEGLEGFTMAPFTRVLGWTPEEAQVLIAKVRNETVTRKFHGWQKGVVCYAQKPLGSAAVAGTAAPPPTNQA</sequence>
<dbReference type="SUPFAM" id="SSF53335">
    <property type="entry name" value="S-adenosyl-L-methionine-dependent methyltransferases"/>
    <property type="match status" value="1"/>
</dbReference>
<dbReference type="eggNOG" id="ENOG502QSKG">
    <property type="taxonomic scope" value="Eukaryota"/>
</dbReference>
<accession>N1Q5M1</accession>
<dbReference type="GeneID" id="19342166"/>
<dbReference type="VEuPathDB" id="FungiDB:MYCFIDRAFT_84230"/>
<keyword evidence="2" id="KW-1185">Reference proteome</keyword>
<dbReference type="KEGG" id="pfj:MYCFIDRAFT_84230"/>
<organism evidence="1 2">
    <name type="scientific">Pseudocercospora fijiensis (strain CIRAD86)</name>
    <name type="common">Black leaf streak disease fungus</name>
    <name type="synonym">Mycosphaerella fijiensis</name>
    <dbReference type="NCBI Taxonomy" id="383855"/>
    <lineage>
        <taxon>Eukaryota</taxon>
        <taxon>Fungi</taxon>
        <taxon>Dikarya</taxon>
        <taxon>Ascomycota</taxon>
        <taxon>Pezizomycotina</taxon>
        <taxon>Dothideomycetes</taxon>
        <taxon>Dothideomycetidae</taxon>
        <taxon>Mycosphaerellales</taxon>
        <taxon>Mycosphaerellaceae</taxon>
        <taxon>Pseudocercospora</taxon>
    </lineage>
</organism>
<dbReference type="InterPro" id="IPR029063">
    <property type="entry name" value="SAM-dependent_MTases_sf"/>
</dbReference>
<name>N1Q5M1_PSEFD</name>
<proteinExistence type="predicted"/>
<dbReference type="RefSeq" id="XP_007920576.1">
    <property type="nucleotide sequence ID" value="XM_007922385.1"/>
</dbReference>
<dbReference type="HOGENOM" id="CLU_010595_0_2_1"/>
<dbReference type="PANTHER" id="PTHR43591:SF10">
    <property type="entry name" value="ABC TRANSMEMBRANE TYPE-1 DOMAIN-CONTAINING PROTEIN-RELATED"/>
    <property type="match status" value="1"/>
</dbReference>
<dbReference type="OrthoDB" id="2013972at2759"/>
<evidence type="ECO:0008006" key="3">
    <source>
        <dbReference type="Google" id="ProtNLM"/>
    </source>
</evidence>
<dbReference type="GO" id="GO:0008168">
    <property type="term" value="F:methyltransferase activity"/>
    <property type="evidence" value="ECO:0007669"/>
    <property type="project" value="TreeGrafter"/>
</dbReference>
<dbReference type="Gene3D" id="3.40.50.150">
    <property type="entry name" value="Vaccinia Virus protein VP39"/>
    <property type="match status" value="2"/>
</dbReference>
<evidence type="ECO:0000313" key="1">
    <source>
        <dbReference type="EMBL" id="EME87174.1"/>
    </source>
</evidence>
<gene>
    <name evidence="1" type="ORF">MYCFIDRAFT_84230</name>
</gene>
<dbReference type="Proteomes" id="UP000016932">
    <property type="component" value="Unassembled WGS sequence"/>
</dbReference>
<protein>
    <recommendedName>
        <fullName evidence="3">Methyltransferase domain-containing protein</fullName>
    </recommendedName>
</protein>